<keyword evidence="3" id="KW-0624">Polysaccharide degradation</keyword>
<dbReference type="InterPro" id="IPR004197">
    <property type="entry name" value="Cellulase_Ig-like"/>
</dbReference>
<dbReference type="Pfam" id="PF02927">
    <property type="entry name" value="CelD_N"/>
    <property type="match status" value="1"/>
</dbReference>
<dbReference type="SUPFAM" id="SSF81296">
    <property type="entry name" value="E set domains"/>
    <property type="match status" value="1"/>
</dbReference>
<protein>
    <submittedName>
        <fullName evidence="6">Glycoside hydrolase family 9</fullName>
    </submittedName>
</protein>
<evidence type="ECO:0000256" key="3">
    <source>
        <dbReference type="ARBA" id="ARBA00023326"/>
    </source>
</evidence>
<reference evidence="6 7" key="1">
    <citation type="journal article" date="2020" name="Microb. Ecol.">
        <title>Ecogenomics of the Marine Benthic Filamentous Cyanobacterium Adonisia.</title>
        <authorList>
            <person name="Walter J.M."/>
            <person name="Coutinho F.H."/>
            <person name="Leomil L."/>
            <person name="Hargreaves P.I."/>
            <person name="Campeao M.E."/>
            <person name="Vieira V.V."/>
            <person name="Silva B.S."/>
            <person name="Fistarol G.O."/>
            <person name="Salomon P.S."/>
            <person name="Sawabe T."/>
            <person name="Mino S."/>
            <person name="Hosokawa M."/>
            <person name="Miyashita H."/>
            <person name="Maruyama F."/>
            <person name="van Verk M.C."/>
            <person name="Dutilh B.E."/>
            <person name="Thompson C.C."/>
            <person name="Thompson F.L."/>
        </authorList>
    </citation>
    <scope>NUCLEOTIDE SEQUENCE [LARGE SCALE GENOMIC DNA]</scope>
    <source>
        <strain evidence="6 7">CCMR0081</strain>
    </source>
</reference>
<dbReference type="Proteomes" id="UP000481033">
    <property type="component" value="Unassembled WGS sequence"/>
</dbReference>
<keyword evidence="2" id="KW-0119">Carbohydrate metabolism</keyword>
<evidence type="ECO:0000259" key="4">
    <source>
        <dbReference type="Pfam" id="PF00759"/>
    </source>
</evidence>
<keyword evidence="6" id="KW-0378">Hydrolase</keyword>
<dbReference type="SUPFAM" id="SSF48208">
    <property type="entry name" value="Six-hairpin glycosidases"/>
    <property type="match status" value="1"/>
</dbReference>
<dbReference type="InterPro" id="IPR013783">
    <property type="entry name" value="Ig-like_fold"/>
</dbReference>
<dbReference type="InterPro" id="IPR014756">
    <property type="entry name" value="Ig_E-set"/>
</dbReference>
<evidence type="ECO:0000256" key="2">
    <source>
        <dbReference type="ARBA" id="ARBA00023277"/>
    </source>
</evidence>
<keyword evidence="7" id="KW-1185">Reference proteome</keyword>
<sequence length="626" mass="70122">MIKSTLTKPFRNYQAILGTIAKVAGAVTIALGALSCSDGAQESTVKEFQVLVDQFGYRPQDPKVAVVIGPLGGDQPYELRNSETDEVIEVITPVKWTNGAVHSQSGERAWWVDFSDLDEPGKYVIVREDGETRSAEFEIRSDIYRDVLIAATRMFFYQRSGFSKTEPFADARWTDGAAYMGPGQDTQARFVDDKQNPATERAMHGGWFDAGDTNKYVTYTLQPVHQLLSAYSQNPKIWTDDFNIPESGNGIPDLLDEIKYELDWLIRMQDDDGGAFIKIGNLDYNPPSPIPSKDTRPRYYGPKCSSSTIAIASVFAHAAVEMQSIPELEDYAAELTSRARAAWDWFQVHPIDTDCDTGEIKSGDADMTADAQLGTTVSAAVYLFAATGDPQFSNYVVDNIDLAQPYRDGPWSRYDPWQGDALIFYSQMPDADEALKEEILTDLEDKLIDYHPEAYGSDDLLDPFRSYMPDEQYHWGSNMTKANYGNMNYDPVMLGIHKAEWPAYIERSLGAINYFHGVNPLGIVFLSNMYEYGAEYSANEMYHQWFGQGEFENALTSKKGPAPGFFMGGPYKDYSGDEAIASGPPMKAYIDDVEPNQPTYEIIEPAIYYQSAYIKLLSKFVTAEEN</sequence>
<evidence type="ECO:0000259" key="5">
    <source>
        <dbReference type="Pfam" id="PF02927"/>
    </source>
</evidence>
<dbReference type="Gene3D" id="1.50.10.10">
    <property type="match status" value="1"/>
</dbReference>
<comment type="caution">
    <text evidence="6">The sequence shown here is derived from an EMBL/GenBank/DDBJ whole genome shotgun (WGS) entry which is preliminary data.</text>
</comment>
<dbReference type="Pfam" id="PF00759">
    <property type="entry name" value="Glyco_hydro_9"/>
    <property type="match status" value="1"/>
</dbReference>
<dbReference type="RefSeq" id="WP_163699061.1">
    <property type="nucleotide sequence ID" value="NZ_QXHD01000004.1"/>
</dbReference>
<dbReference type="InterPro" id="IPR012341">
    <property type="entry name" value="6hp_glycosidase-like_sf"/>
</dbReference>
<comment type="similarity">
    <text evidence="1">Belongs to the glycosyl hydrolase 9 (cellulase E) family.</text>
</comment>
<dbReference type="Gene3D" id="2.60.40.10">
    <property type="entry name" value="Immunoglobulins"/>
    <property type="match status" value="1"/>
</dbReference>
<dbReference type="GO" id="GO:0000272">
    <property type="term" value="P:polysaccharide catabolic process"/>
    <property type="evidence" value="ECO:0007669"/>
    <property type="project" value="UniProtKB-KW"/>
</dbReference>
<name>A0A6M0RN27_9CYAN</name>
<evidence type="ECO:0000256" key="1">
    <source>
        <dbReference type="ARBA" id="ARBA00007072"/>
    </source>
</evidence>
<accession>A0A6M0RN27</accession>
<feature type="domain" description="Cellulase Ig-like" evidence="5">
    <location>
        <begin position="49"/>
        <end position="127"/>
    </location>
</feature>
<gene>
    <name evidence="6" type="ORF">DXZ20_15465</name>
</gene>
<proteinExistence type="inferred from homology"/>
<evidence type="ECO:0000313" key="7">
    <source>
        <dbReference type="Proteomes" id="UP000481033"/>
    </source>
</evidence>
<feature type="domain" description="Glycoside hydrolase family 9" evidence="4">
    <location>
        <begin position="144"/>
        <end position="616"/>
    </location>
</feature>
<dbReference type="EMBL" id="QXHD01000004">
    <property type="protein sequence ID" value="NEZ57051.1"/>
    <property type="molecule type" value="Genomic_DNA"/>
</dbReference>
<dbReference type="InterPro" id="IPR008928">
    <property type="entry name" value="6-hairpin_glycosidase_sf"/>
</dbReference>
<dbReference type="InterPro" id="IPR001701">
    <property type="entry name" value="Glyco_hydro_9"/>
</dbReference>
<organism evidence="6 7">
    <name type="scientific">Adonisia turfae CCMR0081</name>
    <dbReference type="NCBI Taxonomy" id="2292702"/>
    <lineage>
        <taxon>Bacteria</taxon>
        <taxon>Bacillati</taxon>
        <taxon>Cyanobacteriota</taxon>
        <taxon>Adonisia</taxon>
        <taxon>Adonisia turfae</taxon>
    </lineage>
</organism>
<evidence type="ECO:0000313" key="6">
    <source>
        <dbReference type="EMBL" id="NEZ57051.1"/>
    </source>
</evidence>
<dbReference type="AlphaFoldDB" id="A0A6M0RN27"/>
<dbReference type="GO" id="GO:0008810">
    <property type="term" value="F:cellulase activity"/>
    <property type="evidence" value="ECO:0007669"/>
    <property type="project" value="InterPro"/>
</dbReference>
<dbReference type="CDD" id="cd02850">
    <property type="entry name" value="E_set_Cellulase_N"/>
    <property type="match status" value="1"/>
</dbReference>